<keyword evidence="1" id="KW-1133">Transmembrane helix</keyword>
<accession>A0ABT1ACK4</accession>
<dbReference type="Proteomes" id="UP001165283">
    <property type="component" value="Unassembled WGS sequence"/>
</dbReference>
<keyword evidence="3" id="KW-1185">Reference proteome</keyword>
<evidence type="ECO:0000313" key="3">
    <source>
        <dbReference type="Proteomes" id="UP001165283"/>
    </source>
</evidence>
<feature type="transmembrane region" description="Helical" evidence="1">
    <location>
        <begin position="79"/>
        <end position="99"/>
    </location>
</feature>
<evidence type="ECO:0000256" key="1">
    <source>
        <dbReference type="SAM" id="Phobius"/>
    </source>
</evidence>
<name>A0ABT1ACK4_9PSEU</name>
<comment type="caution">
    <text evidence="2">The sequence shown here is derived from an EMBL/GenBank/DDBJ whole genome shotgun (WGS) entry which is preliminary data.</text>
</comment>
<feature type="transmembrane region" description="Helical" evidence="1">
    <location>
        <begin position="54"/>
        <end position="72"/>
    </location>
</feature>
<dbReference type="RefSeq" id="WP_252446323.1">
    <property type="nucleotide sequence ID" value="NZ_JAGSOV010000093.1"/>
</dbReference>
<proteinExistence type="predicted"/>
<protein>
    <submittedName>
        <fullName evidence="2">Uncharacterized protein</fullName>
    </submittedName>
</protein>
<keyword evidence="1" id="KW-0812">Transmembrane</keyword>
<keyword evidence="1" id="KW-0472">Membrane</keyword>
<feature type="transmembrane region" description="Helical" evidence="1">
    <location>
        <begin position="105"/>
        <end position="125"/>
    </location>
</feature>
<dbReference type="EMBL" id="JAGSOV010000093">
    <property type="protein sequence ID" value="MCO1660790.1"/>
    <property type="molecule type" value="Genomic_DNA"/>
</dbReference>
<reference evidence="2" key="1">
    <citation type="submission" date="2021-04" db="EMBL/GenBank/DDBJ databases">
        <title>Pseudonocardia sp. nov., isolated from sandy soil of mangrove forest.</title>
        <authorList>
            <person name="Zan Z."/>
            <person name="Huang R."/>
            <person name="Liu W."/>
        </authorList>
    </citation>
    <scope>NUCLEOTIDE SEQUENCE</scope>
    <source>
        <strain evidence="2">S2-4</strain>
    </source>
</reference>
<sequence length="142" mass="14835">MTAATDAAIGAPPGGVDLVGRGLLALCALSATVAVAEGATRVAAAPAEWVLTEFWRTAAYLVFAGMWALLVARPRSQKGLWELIVLHKVLVTAQALLVIDLPGAARTAWVDGALLVATLTAWVLCRGWLTWHRIDDGGGALP</sequence>
<organism evidence="2 3">
    <name type="scientific">Pseudonocardia humida</name>
    <dbReference type="NCBI Taxonomy" id="2800819"/>
    <lineage>
        <taxon>Bacteria</taxon>
        <taxon>Bacillati</taxon>
        <taxon>Actinomycetota</taxon>
        <taxon>Actinomycetes</taxon>
        <taxon>Pseudonocardiales</taxon>
        <taxon>Pseudonocardiaceae</taxon>
        <taxon>Pseudonocardia</taxon>
    </lineage>
</organism>
<evidence type="ECO:0000313" key="2">
    <source>
        <dbReference type="EMBL" id="MCO1660790.1"/>
    </source>
</evidence>
<gene>
    <name evidence="2" type="ORF">KDL28_37650</name>
</gene>